<evidence type="ECO:0000259" key="8">
    <source>
        <dbReference type="Pfam" id="PF00171"/>
    </source>
</evidence>
<name>A0A1H1R205_9ACTN</name>
<dbReference type="GO" id="GO:0005737">
    <property type="term" value="C:cytoplasm"/>
    <property type="evidence" value="ECO:0007669"/>
    <property type="project" value="TreeGrafter"/>
</dbReference>
<dbReference type="Pfam" id="PF00171">
    <property type="entry name" value="Aldedh"/>
    <property type="match status" value="1"/>
</dbReference>
<feature type="domain" description="Aldehyde dehydrogenase" evidence="8">
    <location>
        <begin position="20"/>
        <end position="444"/>
    </location>
</feature>
<evidence type="ECO:0000256" key="5">
    <source>
        <dbReference type="PIRSR" id="PIRSR036492-1"/>
    </source>
</evidence>
<dbReference type="PIRSF" id="PIRSF036492">
    <property type="entry name" value="ALDH"/>
    <property type="match status" value="1"/>
</dbReference>
<dbReference type="Gene3D" id="3.40.309.10">
    <property type="entry name" value="Aldehyde Dehydrogenase, Chain A, domain 2"/>
    <property type="match status" value="1"/>
</dbReference>
<protein>
    <recommendedName>
        <fullName evidence="4">Aldehyde dehydrogenase</fullName>
    </recommendedName>
</protein>
<sequence length="474" mass="51343">MTTLDSPRDLAGPPAPEDPAALVARLRAAYTSGRTRPLAWRHAQLAALKRMLLEREEEFTAAVVEDLGRPPFEAWVADIRATVREIEDLQKHLEAWVAPRRQKVAALFRPGKASIVVEPLGVALVIGPWNYPVQLLACPLAAALGAGNAVLLKPSEVAPATSRAFARWVPEYLDPAAVAVVEGGVPETTALLEQRFDHVFYTGNGAVGRIVATAAARHLTPVTLELGGKSPVIVAKDANLQQAASRIAFSRFLNSGQTCVASDHVYVHRDVEEELLSLLAAEVRKRYGSDPRTSGDFGRMVNRHHTERVKRLLDAGGFEVVVGGEVDVEQRYVAPTVVRHVAGDAALMGEEIFGPVLPVLAFDDLTEVTDAITAGDKPLALYVFTASQETVDQVVATTSSGGVCVNDALTHLLVSTLPFGGVGESGHGSYHGRWGIETFSHHRAVYQRPSWLKDLPLLNPPYGRLKQRTARRLF</sequence>
<dbReference type="InterPro" id="IPR016162">
    <property type="entry name" value="Ald_DH_N"/>
</dbReference>
<keyword evidence="2 4" id="KW-0560">Oxidoreductase</keyword>
<proteinExistence type="inferred from homology"/>
<dbReference type="Gene3D" id="3.40.605.10">
    <property type="entry name" value="Aldehyde Dehydrogenase, Chain A, domain 1"/>
    <property type="match status" value="1"/>
</dbReference>
<evidence type="ECO:0000256" key="4">
    <source>
        <dbReference type="PIRNR" id="PIRNR036492"/>
    </source>
</evidence>
<organism evidence="9 10">
    <name type="scientific">Nocardioides scoriae</name>
    <dbReference type="NCBI Taxonomy" id="642780"/>
    <lineage>
        <taxon>Bacteria</taxon>
        <taxon>Bacillati</taxon>
        <taxon>Actinomycetota</taxon>
        <taxon>Actinomycetes</taxon>
        <taxon>Propionibacteriales</taxon>
        <taxon>Nocardioidaceae</taxon>
        <taxon>Nocardioides</taxon>
    </lineage>
</organism>
<dbReference type="InterPro" id="IPR016163">
    <property type="entry name" value="Ald_DH_C"/>
</dbReference>
<comment type="similarity">
    <text evidence="1 4 7">Belongs to the aldehyde dehydrogenase family.</text>
</comment>
<dbReference type="SUPFAM" id="SSF53720">
    <property type="entry name" value="ALDH-like"/>
    <property type="match status" value="1"/>
</dbReference>
<dbReference type="Proteomes" id="UP000198859">
    <property type="component" value="Chromosome I"/>
</dbReference>
<evidence type="ECO:0000313" key="9">
    <source>
        <dbReference type="EMBL" id="SDS29723.1"/>
    </source>
</evidence>
<gene>
    <name evidence="9" type="ORF">SAMN04488570_1568</name>
</gene>
<evidence type="ECO:0000256" key="7">
    <source>
        <dbReference type="RuleBase" id="RU003345"/>
    </source>
</evidence>
<dbReference type="FunFam" id="3.40.309.10:FF:000003">
    <property type="entry name" value="Aldehyde dehydrogenase"/>
    <property type="match status" value="1"/>
</dbReference>
<dbReference type="GO" id="GO:0004029">
    <property type="term" value="F:aldehyde dehydrogenase (NAD+) activity"/>
    <property type="evidence" value="ECO:0007669"/>
    <property type="project" value="TreeGrafter"/>
</dbReference>
<dbReference type="InterPro" id="IPR029510">
    <property type="entry name" value="Ald_DH_CS_GLU"/>
</dbReference>
<dbReference type="EMBL" id="LT629757">
    <property type="protein sequence ID" value="SDS29723.1"/>
    <property type="molecule type" value="Genomic_DNA"/>
</dbReference>
<evidence type="ECO:0000256" key="6">
    <source>
        <dbReference type="PROSITE-ProRule" id="PRU10007"/>
    </source>
</evidence>
<dbReference type="FunFam" id="3.40.605.10:FF:000004">
    <property type="entry name" value="Aldehyde dehydrogenase"/>
    <property type="match status" value="1"/>
</dbReference>
<feature type="active site" evidence="5">
    <location>
        <position position="259"/>
    </location>
</feature>
<dbReference type="GO" id="GO:0006081">
    <property type="term" value="P:aldehyde metabolic process"/>
    <property type="evidence" value="ECO:0007669"/>
    <property type="project" value="InterPro"/>
</dbReference>
<dbReference type="AlphaFoldDB" id="A0A1H1R205"/>
<dbReference type="PANTHER" id="PTHR43570:SF16">
    <property type="entry name" value="ALDEHYDE DEHYDROGENASE TYPE III, ISOFORM Q"/>
    <property type="match status" value="1"/>
</dbReference>
<evidence type="ECO:0000256" key="1">
    <source>
        <dbReference type="ARBA" id="ARBA00009986"/>
    </source>
</evidence>
<dbReference type="RefSeq" id="WP_091728087.1">
    <property type="nucleotide sequence ID" value="NZ_LT629757.1"/>
</dbReference>
<dbReference type="InterPro" id="IPR016161">
    <property type="entry name" value="Ald_DH/histidinol_DH"/>
</dbReference>
<dbReference type="PANTHER" id="PTHR43570">
    <property type="entry name" value="ALDEHYDE DEHYDROGENASE"/>
    <property type="match status" value="1"/>
</dbReference>
<evidence type="ECO:0000256" key="3">
    <source>
        <dbReference type="ARBA" id="ARBA00023027"/>
    </source>
</evidence>
<dbReference type="OrthoDB" id="6882680at2"/>
<dbReference type="CDD" id="cd07087">
    <property type="entry name" value="ALDH_F3-13-14_CALDH-like"/>
    <property type="match status" value="1"/>
</dbReference>
<evidence type="ECO:0000256" key="2">
    <source>
        <dbReference type="ARBA" id="ARBA00023002"/>
    </source>
</evidence>
<dbReference type="STRING" id="642780.SAMN04488570_1568"/>
<feature type="active site" evidence="5 6">
    <location>
        <position position="225"/>
    </location>
</feature>
<evidence type="ECO:0000313" key="10">
    <source>
        <dbReference type="Proteomes" id="UP000198859"/>
    </source>
</evidence>
<dbReference type="InterPro" id="IPR016160">
    <property type="entry name" value="Ald_DH_CS_CYS"/>
</dbReference>
<dbReference type="InterPro" id="IPR012394">
    <property type="entry name" value="Aldehyde_DH_NAD(P)"/>
</dbReference>
<keyword evidence="3" id="KW-0520">NAD</keyword>
<dbReference type="InterPro" id="IPR015590">
    <property type="entry name" value="Aldehyde_DH_dom"/>
</dbReference>
<dbReference type="PROSITE" id="PS00070">
    <property type="entry name" value="ALDEHYDE_DEHYDR_CYS"/>
    <property type="match status" value="1"/>
</dbReference>
<accession>A0A1H1R205</accession>
<dbReference type="PROSITE" id="PS00687">
    <property type="entry name" value="ALDEHYDE_DEHYDR_GLU"/>
    <property type="match status" value="1"/>
</dbReference>
<keyword evidence="10" id="KW-1185">Reference proteome</keyword>
<reference evidence="10" key="1">
    <citation type="submission" date="2016-10" db="EMBL/GenBank/DDBJ databases">
        <authorList>
            <person name="Varghese N."/>
            <person name="Submissions S."/>
        </authorList>
    </citation>
    <scope>NUCLEOTIDE SEQUENCE [LARGE SCALE GENOMIC DNA]</scope>
    <source>
        <strain evidence="10">DSM 22127</strain>
    </source>
</reference>